<dbReference type="GeneID" id="64670691"/>
<evidence type="ECO:0000313" key="2">
    <source>
        <dbReference type="Proteomes" id="UP001195769"/>
    </source>
</evidence>
<protein>
    <submittedName>
        <fullName evidence="1">Uncharacterized protein</fullName>
    </submittedName>
</protein>
<dbReference type="Proteomes" id="UP001195769">
    <property type="component" value="Unassembled WGS sequence"/>
</dbReference>
<reference evidence="1" key="1">
    <citation type="journal article" date="2020" name="New Phytol.">
        <title>Comparative genomics reveals dynamic genome evolution in host specialist ectomycorrhizal fungi.</title>
        <authorList>
            <person name="Lofgren L.A."/>
            <person name="Nguyen N.H."/>
            <person name="Vilgalys R."/>
            <person name="Ruytinx J."/>
            <person name="Liao H.L."/>
            <person name="Branco S."/>
            <person name="Kuo A."/>
            <person name="LaButti K."/>
            <person name="Lipzen A."/>
            <person name="Andreopoulos W."/>
            <person name="Pangilinan J."/>
            <person name="Riley R."/>
            <person name="Hundley H."/>
            <person name="Na H."/>
            <person name="Barry K."/>
            <person name="Grigoriev I.V."/>
            <person name="Stajich J.E."/>
            <person name="Kennedy P.G."/>
        </authorList>
    </citation>
    <scope>NUCLEOTIDE SEQUENCE</scope>
    <source>
        <strain evidence="1">FC203</strain>
    </source>
</reference>
<gene>
    <name evidence="1" type="ORF">F5891DRAFT_973815</name>
</gene>
<organism evidence="1 2">
    <name type="scientific">Suillus fuscotomentosus</name>
    <dbReference type="NCBI Taxonomy" id="1912939"/>
    <lineage>
        <taxon>Eukaryota</taxon>
        <taxon>Fungi</taxon>
        <taxon>Dikarya</taxon>
        <taxon>Basidiomycota</taxon>
        <taxon>Agaricomycotina</taxon>
        <taxon>Agaricomycetes</taxon>
        <taxon>Agaricomycetidae</taxon>
        <taxon>Boletales</taxon>
        <taxon>Suillineae</taxon>
        <taxon>Suillaceae</taxon>
        <taxon>Suillus</taxon>
    </lineage>
</organism>
<proteinExistence type="predicted"/>
<name>A0AAD4ELH6_9AGAM</name>
<dbReference type="AlphaFoldDB" id="A0AAD4ELH6"/>
<evidence type="ECO:0000313" key="1">
    <source>
        <dbReference type="EMBL" id="KAG1908395.1"/>
    </source>
</evidence>
<dbReference type="EMBL" id="JABBWK010000001">
    <property type="protein sequence ID" value="KAG1908395.1"/>
    <property type="molecule type" value="Genomic_DNA"/>
</dbReference>
<keyword evidence="2" id="KW-1185">Reference proteome</keyword>
<accession>A0AAD4ELH6</accession>
<comment type="caution">
    <text evidence="1">The sequence shown here is derived from an EMBL/GenBank/DDBJ whole genome shotgun (WGS) entry which is preliminary data.</text>
</comment>
<sequence length="282" mass="31222">MSESPTSSLITIASSFNTLSSSSEWTTAHQLSAGWALGTGAYIPTIGVWVWVWVPKVHTPTHTHEIPTPTTHLPLADNYYDSQYPSFLQFSLDPDILEKTGDEVVTLGEQLESVFGWKARTSGDGVIPILERGKAICALHGILMLYYEKYPTNNVLKKWIHDITAGAEKVYKMYGVPTPECSKEPVRQQGTKRPAPAVTIMHSQSTGSKGNAQLEQALKHVTTCKILQADHVELWRQVIQESGDNSLGARLQKDLAAEDIPMEVEPPMKRLRAQNTLNMADL</sequence>
<dbReference type="RefSeq" id="XP_041233970.1">
    <property type="nucleotide sequence ID" value="XM_041376393.1"/>
</dbReference>